<feature type="chain" id="PRO_5006589046" description="Secreted protein" evidence="1">
    <location>
        <begin position="28"/>
        <end position="87"/>
    </location>
</feature>
<evidence type="ECO:0000313" key="2">
    <source>
        <dbReference type="EMBL" id="ALL41151.1"/>
    </source>
</evidence>
<accession>A0A0S1MJT8</accession>
<evidence type="ECO:0008006" key="3">
    <source>
        <dbReference type="Google" id="ProtNLM"/>
    </source>
</evidence>
<name>A0A0S1MJT8_PHAPC</name>
<feature type="signal peptide" evidence="1">
    <location>
        <begin position="1"/>
        <end position="27"/>
    </location>
</feature>
<protein>
    <recommendedName>
        <fullName evidence="3">Secreted protein</fullName>
    </recommendedName>
</protein>
<sequence>MQATSQALATMISVTLFLIQRTPPIQGLSSPWSCMAFLLREPSCIPATSVLPWIASITSPTIYSLGYASTTPLSQLPTWRFLTIAVA</sequence>
<proteinExistence type="evidence at transcript level"/>
<dbReference type="EMBL" id="KT247061">
    <property type="protein sequence ID" value="ALL41151.1"/>
    <property type="molecule type" value="mRNA"/>
</dbReference>
<dbReference type="AlphaFoldDB" id="A0A0S1MJT8"/>
<evidence type="ECO:0000256" key="1">
    <source>
        <dbReference type="SAM" id="SignalP"/>
    </source>
</evidence>
<organism evidence="2">
    <name type="scientific">Phakopsora pachyrhizi</name>
    <name type="common">Asian soybean rust disease fungus</name>
    <dbReference type="NCBI Taxonomy" id="170000"/>
    <lineage>
        <taxon>Eukaryota</taxon>
        <taxon>Fungi</taxon>
        <taxon>Dikarya</taxon>
        <taxon>Basidiomycota</taxon>
        <taxon>Pucciniomycotina</taxon>
        <taxon>Pucciniomycetes</taxon>
        <taxon>Pucciniales</taxon>
        <taxon>Phakopsoraceae</taxon>
        <taxon>Phakopsora</taxon>
    </lineage>
</organism>
<reference evidence="2" key="1">
    <citation type="submission" date="2015-07" db="EMBL/GenBank/DDBJ databases">
        <title>Elucidating the P. pachyrhizi secretome and potential effectors.</title>
        <authorList>
            <person name="de Carvalho M.C.C.G."/>
            <person name="Nascimento L.C."/>
            <person name="Darben L.M."/>
            <person name="Polizel-Podanosqui A.M."/>
            <person name="Lopes-Caitar V.S."/>
            <person name="Rocha C.S."/>
            <person name="Qi M."/>
            <person name="Carazolle M."/>
            <person name="Kuwahara M.K."/>
            <person name="Pereira G.A.G."/>
            <person name="Abdelnoor R.V."/>
            <person name="Whitham S.A."/>
            <person name="Marcelino-Guimaraes F.C."/>
        </authorList>
    </citation>
    <scope>NUCLEOTIDE SEQUENCE</scope>
</reference>
<keyword evidence="1" id="KW-0732">Signal</keyword>